<dbReference type="AlphaFoldDB" id="A0A2T3ASS3"/>
<dbReference type="GeneID" id="36576432"/>
<keyword evidence="3" id="KW-0812">Transmembrane</keyword>
<dbReference type="PANTHER" id="PTHR28023">
    <property type="entry name" value="UPF0357 PROTEIN YCL012C"/>
    <property type="match status" value="1"/>
</dbReference>
<dbReference type="PANTHER" id="PTHR28023:SF1">
    <property type="entry name" value="UPF0357 PROTEIN YCL012C"/>
    <property type="match status" value="1"/>
</dbReference>
<dbReference type="OrthoDB" id="447314at2759"/>
<name>A0A2T3ASS3_AMORE</name>
<dbReference type="Proteomes" id="UP000241818">
    <property type="component" value="Unassembled WGS sequence"/>
</dbReference>
<keyword evidence="3" id="KW-1133">Transmembrane helix</keyword>
<proteinExistence type="inferred from homology"/>
<protein>
    <submittedName>
        <fullName evidence="4">Uncharacterized protein</fullName>
    </submittedName>
</protein>
<comment type="similarity">
    <text evidence="1">Belongs to the UPF0357 family.</text>
</comment>
<dbReference type="InParanoid" id="A0A2T3ASS3"/>
<evidence type="ECO:0000256" key="1">
    <source>
        <dbReference type="ARBA" id="ARBA00008325"/>
    </source>
</evidence>
<reference evidence="4 5" key="1">
    <citation type="journal article" date="2018" name="New Phytol.">
        <title>Comparative genomics and transcriptomics depict ericoid mycorrhizal fungi as versatile saprotrophs and plant mutualists.</title>
        <authorList>
            <person name="Martino E."/>
            <person name="Morin E."/>
            <person name="Grelet G.A."/>
            <person name="Kuo A."/>
            <person name="Kohler A."/>
            <person name="Daghino S."/>
            <person name="Barry K.W."/>
            <person name="Cichocki N."/>
            <person name="Clum A."/>
            <person name="Dockter R.B."/>
            <person name="Hainaut M."/>
            <person name="Kuo R.C."/>
            <person name="LaButti K."/>
            <person name="Lindahl B.D."/>
            <person name="Lindquist E.A."/>
            <person name="Lipzen A."/>
            <person name="Khouja H.R."/>
            <person name="Magnuson J."/>
            <person name="Murat C."/>
            <person name="Ohm R.A."/>
            <person name="Singer S.W."/>
            <person name="Spatafora J.W."/>
            <person name="Wang M."/>
            <person name="Veneault-Fourrey C."/>
            <person name="Henrissat B."/>
            <person name="Grigoriev I.V."/>
            <person name="Martin F.M."/>
            <person name="Perotto S."/>
        </authorList>
    </citation>
    <scope>NUCLEOTIDE SEQUENCE [LARGE SCALE GENOMIC DNA]</scope>
    <source>
        <strain evidence="4 5">ATCC 22711</strain>
    </source>
</reference>
<keyword evidence="3" id="KW-0472">Membrane</keyword>
<gene>
    <name evidence="4" type="ORF">M430DRAFT_53108</name>
</gene>
<evidence type="ECO:0000313" key="4">
    <source>
        <dbReference type="EMBL" id="PSS10544.1"/>
    </source>
</evidence>
<dbReference type="Pfam" id="PF09435">
    <property type="entry name" value="DUF2015"/>
    <property type="match status" value="1"/>
</dbReference>
<organism evidence="4 5">
    <name type="scientific">Amorphotheca resinae ATCC 22711</name>
    <dbReference type="NCBI Taxonomy" id="857342"/>
    <lineage>
        <taxon>Eukaryota</taxon>
        <taxon>Fungi</taxon>
        <taxon>Dikarya</taxon>
        <taxon>Ascomycota</taxon>
        <taxon>Pezizomycotina</taxon>
        <taxon>Leotiomycetes</taxon>
        <taxon>Helotiales</taxon>
        <taxon>Amorphothecaceae</taxon>
        <taxon>Amorphotheca</taxon>
    </lineage>
</organism>
<dbReference type="FunCoup" id="A0A2T3ASS3">
    <property type="interactions" value="2"/>
</dbReference>
<dbReference type="InterPro" id="IPR018559">
    <property type="entry name" value="DUF2015"/>
</dbReference>
<dbReference type="EMBL" id="KZ679016">
    <property type="protein sequence ID" value="PSS10544.1"/>
    <property type="molecule type" value="Genomic_DNA"/>
</dbReference>
<keyword evidence="5" id="KW-1185">Reference proteome</keyword>
<dbReference type="RefSeq" id="XP_024717723.1">
    <property type="nucleotide sequence ID" value="XM_024868351.1"/>
</dbReference>
<keyword evidence="2" id="KW-0732">Signal</keyword>
<evidence type="ECO:0000313" key="5">
    <source>
        <dbReference type="Proteomes" id="UP000241818"/>
    </source>
</evidence>
<evidence type="ECO:0000256" key="3">
    <source>
        <dbReference type="SAM" id="Phobius"/>
    </source>
</evidence>
<accession>A0A2T3ASS3</accession>
<feature type="transmembrane region" description="Helical" evidence="3">
    <location>
        <begin position="6"/>
        <end position="22"/>
    </location>
</feature>
<evidence type="ECO:0000256" key="2">
    <source>
        <dbReference type="ARBA" id="ARBA00022729"/>
    </source>
</evidence>
<sequence length="128" mass="14374">MAYVLYTSVFILLIISSILIFTRHHWLPHLPHLPFITPSSPSYQTLPTFNTDISSGLSSTTFDLTTNLASADPRAGLDTQAKTEIKKIMKSQKVGFDEARKLYVERRFGENGIAPDGRPRDPKFVSFS</sequence>